<dbReference type="CDD" id="cd03759">
    <property type="entry name" value="proteasome_beta_type_3"/>
    <property type="match status" value="1"/>
</dbReference>
<gene>
    <name evidence="11" type="primary">PSMB3</name>
</gene>
<keyword evidence="12" id="KW-1185">Reference proteome</keyword>
<dbReference type="PANTHER" id="PTHR32194:SF10">
    <property type="entry name" value="PROTEASOME SUBUNIT BETA TYPE-3"/>
    <property type="match status" value="1"/>
</dbReference>
<feature type="transmembrane region" description="Helical" evidence="10">
    <location>
        <begin position="120"/>
        <end position="144"/>
    </location>
</feature>
<organism evidence="11 12">
    <name type="scientific">Gallus gallus</name>
    <name type="common">Chicken</name>
    <dbReference type="NCBI Taxonomy" id="9031"/>
    <lineage>
        <taxon>Eukaryota</taxon>
        <taxon>Metazoa</taxon>
        <taxon>Chordata</taxon>
        <taxon>Craniata</taxon>
        <taxon>Vertebrata</taxon>
        <taxon>Euteleostomi</taxon>
        <taxon>Archelosauria</taxon>
        <taxon>Archosauria</taxon>
        <taxon>Dinosauria</taxon>
        <taxon>Saurischia</taxon>
        <taxon>Theropoda</taxon>
        <taxon>Coelurosauria</taxon>
        <taxon>Aves</taxon>
        <taxon>Neognathae</taxon>
        <taxon>Galloanserae</taxon>
        <taxon>Galliformes</taxon>
        <taxon>Phasianidae</taxon>
        <taxon>Phasianinae</taxon>
        <taxon>Gallus</taxon>
    </lineage>
</organism>
<dbReference type="GO" id="GO:0005737">
    <property type="term" value="C:cytoplasm"/>
    <property type="evidence" value="ECO:0000318"/>
    <property type="project" value="GO_Central"/>
</dbReference>
<keyword evidence="3" id="KW-0963">Cytoplasm</keyword>
<evidence type="ECO:0000256" key="10">
    <source>
        <dbReference type="SAM" id="Phobius"/>
    </source>
</evidence>
<feature type="transmembrane region" description="Helical" evidence="10">
    <location>
        <begin position="90"/>
        <end position="114"/>
    </location>
</feature>
<name>A0A8V0ZNX9_CHICK</name>
<dbReference type="Gene3D" id="3.60.20.10">
    <property type="entry name" value="Glutamine Phosphoribosylpyrophosphate, subunit 1, domain 1"/>
    <property type="match status" value="1"/>
</dbReference>
<evidence type="ECO:0000256" key="7">
    <source>
        <dbReference type="ARBA" id="ARBA00032522"/>
    </source>
</evidence>
<protein>
    <recommendedName>
        <fullName evidence="2">Proteasome subunit beta type-3</fullName>
    </recommendedName>
    <alternativeName>
        <fullName evidence="6">Proteasome chain 13</fullName>
    </alternativeName>
    <alternativeName>
        <fullName evidence="7">Proteasome component C10-II</fullName>
    </alternativeName>
    <alternativeName>
        <fullName evidence="8">Proteasome theta chain</fullName>
    </alternativeName>
</protein>
<feature type="compositionally biased region" description="Basic residues" evidence="9">
    <location>
        <begin position="38"/>
        <end position="48"/>
    </location>
</feature>
<evidence type="ECO:0000256" key="1">
    <source>
        <dbReference type="ARBA" id="ARBA00004123"/>
    </source>
</evidence>
<evidence type="ECO:0000256" key="2">
    <source>
        <dbReference type="ARBA" id="ARBA00016160"/>
    </source>
</evidence>
<keyword evidence="4" id="KW-0647">Proteasome</keyword>
<reference evidence="11" key="1">
    <citation type="submission" date="2020-11" db="EMBL/GenBank/DDBJ databases">
        <title>Gallus gallus (Chicken) genome, bGalGal1, GRCg7b, maternal haplotype autosomes + Z &amp; W.</title>
        <authorList>
            <person name="Warren W."/>
            <person name="Formenti G."/>
            <person name="Fedrigo O."/>
            <person name="Haase B."/>
            <person name="Mountcastle J."/>
            <person name="Balacco J."/>
            <person name="Tracey A."/>
            <person name="Schneider V."/>
            <person name="Okimoto R."/>
            <person name="Cheng H."/>
            <person name="Hawken R."/>
            <person name="Howe K."/>
            <person name="Jarvis E.D."/>
        </authorList>
    </citation>
    <scope>NUCLEOTIDE SEQUENCE [LARGE SCALE GENOMIC DNA]</scope>
    <source>
        <strain evidence="11">Broiler</strain>
    </source>
</reference>
<comment type="subcellular location">
    <subcellularLocation>
        <location evidence="1">Nucleus</location>
    </subcellularLocation>
</comment>
<keyword evidence="10" id="KW-0812">Transmembrane</keyword>
<evidence type="ECO:0000256" key="9">
    <source>
        <dbReference type="SAM" id="MobiDB-lite"/>
    </source>
</evidence>
<dbReference type="GeneTree" id="ENSGT00550000074820"/>
<dbReference type="InterPro" id="IPR001353">
    <property type="entry name" value="Proteasome_sua/b"/>
</dbReference>
<evidence type="ECO:0000256" key="6">
    <source>
        <dbReference type="ARBA" id="ARBA00032115"/>
    </source>
</evidence>
<evidence type="ECO:0000256" key="8">
    <source>
        <dbReference type="ARBA" id="ARBA00032560"/>
    </source>
</evidence>
<keyword evidence="10" id="KW-0472">Membrane</keyword>
<dbReference type="FunFam" id="3.60.20.10:FF:000003">
    <property type="entry name" value="Proteasome subunit beta type-3"/>
    <property type="match status" value="1"/>
</dbReference>
<evidence type="ECO:0000256" key="5">
    <source>
        <dbReference type="ARBA" id="ARBA00023242"/>
    </source>
</evidence>
<dbReference type="InterPro" id="IPR033811">
    <property type="entry name" value="Proteasome_beta_3"/>
</dbReference>
<feature type="compositionally biased region" description="Pro residues" evidence="9">
    <location>
        <begin position="1"/>
        <end position="23"/>
    </location>
</feature>
<feature type="compositionally biased region" description="Pro residues" evidence="9">
    <location>
        <begin position="241"/>
        <end position="251"/>
    </location>
</feature>
<dbReference type="SUPFAM" id="SSF56235">
    <property type="entry name" value="N-terminal nucleophile aminohydrolases (Ntn hydrolases)"/>
    <property type="match status" value="1"/>
</dbReference>
<reference evidence="11" key="2">
    <citation type="submission" date="2025-08" db="UniProtKB">
        <authorList>
            <consortium name="Ensembl"/>
        </authorList>
    </citation>
    <scope>IDENTIFICATION</scope>
    <source>
        <strain evidence="11">broiler</strain>
    </source>
</reference>
<evidence type="ECO:0000313" key="11">
    <source>
        <dbReference type="Ensembl" id="ENSGALP00010032395.1"/>
    </source>
</evidence>
<feature type="region of interest" description="Disordered" evidence="9">
    <location>
        <begin position="189"/>
        <end position="208"/>
    </location>
</feature>
<keyword evidence="10" id="KW-1133">Transmembrane helix</keyword>
<dbReference type="Ensembl" id="ENSGALT00010053815.1">
    <property type="protein sequence ID" value="ENSGALP00010032395.1"/>
    <property type="gene ID" value="ENSGALG00010022122.1"/>
</dbReference>
<dbReference type="PROSITE" id="PS00854">
    <property type="entry name" value="PROTEASOME_BETA_1"/>
    <property type="match status" value="1"/>
</dbReference>
<dbReference type="GO" id="GO:0019774">
    <property type="term" value="C:proteasome core complex, beta-subunit complex"/>
    <property type="evidence" value="ECO:0007669"/>
    <property type="project" value="InterPro"/>
</dbReference>
<accession>A0A8V0ZNX9</accession>
<feature type="region of interest" description="Disordered" evidence="9">
    <location>
        <begin position="1"/>
        <end position="64"/>
    </location>
</feature>
<dbReference type="PANTHER" id="PTHR32194">
    <property type="entry name" value="METALLOPROTEASE TLDD"/>
    <property type="match status" value="1"/>
</dbReference>
<dbReference type="GO" id="GO:0005634">
    <property type="term" value="C:nucleus"/>
    <property type="evidence" value="ECO:0007669"/>
    <property type="project" value="UniProtKB-SubCell"/>
</dbReference>
<dbReference type="InterPro" id="IPR029055">
    <property type="entry name" value="Ntn_hydrolases_N"/>
</dbReference>
<dbReference type="PROSITE" id="PS51476">
    <property type="entry name" value="PROTEASOME_BETA_2"/>
    <property type="match status" value="1"/>
</dbReference>
<dbReference type="GO" id="GO:0051603">
    <property type="term" value="P:proteolysis involved in protein catabolic process"/>
    <property type="evidence" value="ECO:0000318"/>
    <property type="project" value="GO_Central"/>
</dbReference>
<dbReference type="GO" id="GO:0043161">
    <property type="term" value="P:proteasome-mediated ubiquitin-dependent protein catabolic process"/>
    <property type="evidence" value="ECO:0007669"/>
    <property type="project" value="InterPro"/>
</dbReference>
<dbReference type="Proteomes" id="UP000000539">
    <property type="component" value="Chromosome 27"/>
</dbReference>
<keyword evidence="5" id="KW-0539">Nucleus</keyword>
<reference evidence="11" key="3">
    <citation type="submission" date="2025-09" db="UniProtKB">
        <authorList>
            <consortium name="Ensembl"/>
        </authorList>
    </citation>
    <scope>IDENTIFICATION</scope>
    <source>
        <strain evidence="11">broiler</strain>
    </source>
</reference>
<evidence type="ECO:0000256" key="4">
    <source>
        <dbReference type="ARBA" id="ARBA00022942"/>
    </source>
</evidence>
<sequence length="517" mass="57122">MGAVTPPLPAPFVPRPTPPPPFPAELSAPDTPRPWGGSRHKAGGRGHRPSLSAERKGRGGVGGARGGPGPYLLALPGSARLGSALRPEPFSFFFFFFFPSFLFFLFFLPFLSFFPPFLPFLLLSFFFPLFFFLFFFFFLIFSLLQPPPGPAPPTHVTSFLWGVAEEGSEGLRLRPPPFPPFLPPLWPNGDPGPPRGVTTHQDLPSSPPRGLSRWETLLHRSGPISPHCSRTIRDWRKSDPSCPPTPRPPFQPAWLRPPAVHSTNSVRLIDRKSAAVANGRRRRAGQRSGGVEAEAESGAAVRGLEVVCTAGTMSIMSYNGGAVMAMRGKNCVAIASDRRFGIQAQMVTTDFQKIFPMGERLYIGLAGLATDVQTVAQRLKFRLNLYELKEGRQIKPQTFMSMVSNLLYERRFGPYYTEPVIAGLDPITHEPFICSLDLIGCPMITEDFVVSGTCSEQMYGMCESLWEPDMEPDHLFETISQAMLNAVDRDAISGMGVVVHIIEKDKITTRTLKARMD</sequence>
<dbReference type="InterPro" id="IPR023333">
    <property type="entry name" value="Proteasome_suB-type"/>
</dbReference>
<dbReference type="Pfam" id="PF00227">
    <property type="entry name" value="Proteasome"/>
    <property type="match status" value="1"/>
</dbReference>
<dbReference type="AlphaFoldDB" id="A0A8V0ZNX9"/>
<dbReference type="OrthoDB" id="204949at2759"/>
<feature type="region of interest" description="Disordered" evidence="9">
    <location>
        <begin position="236"/>
        <end position="257"/>
    </location>
</feature>
<evidence type="ECO:0000256" key="3">
    <source>
        <dbReference type="ARBA" id="ARBA00022490"/>
    </source>
</evidence>
<dbReference type="FunCoup" id="A0A8V0ZNX9">
    <property type="interactions" value="2889"/>
</dbReference>
<dbReference type="InterPro" id="IPR016050">
    <property type="entry name" value="Proteasome_bsu_CS"/>
</dbReference>
<keyword evidence="13" id="KW-1267">Proteomics identification</keyword>
<evidence type="ECO:0000313" key="12">
    <source>
        <dbReference type="Proteomes" id="UP000000539"/>
    </source>
</evidence>
<evidence type="ECO:0007829" key="13">
    <source>
        <dbReference type="PeptideAtlas" id="A0A8V0ZNX9"/>
    </source>
</evidence>
<dbReference type="GlyGen" id="A0A8V0ZNX9">
    <property type="glycosylation" value="2 sites"/>
</dbReference>
<proteinExistence type="evidence at protein level"/>